<evidence type="ECO:0000259" key="1">
    <source>
        <dbReference type="Pfam" id="PF01370"/>
    </source>
</evidence>
<dbReference type="Gene3D" id="3.40.50.720">
    <property type="entry name" value="NAD(P)-binding Rossmann-like Domain"/>
    <property type="match status" value="1"/>
</dbReference>
<evidence type="ECO:0000313" key="3">
    <source>
        <dbReference type="Proteomes" id="UP001269819"/>
    </source>
</evidence>
<dbReference type="Pfam" id="PF01370">
    <property type="entry name" value="Epimerase"/>
    <property type="match status" value="1"/>
</dbReference>
<feature type="domain" description="NAD-dependent epimerase/dehydratase" evidence="1">
    <location>
        <begin position="12"/>
        <end position="174"/>
    </location>
</feature>
<dbReference type="Proteomes" id="UP001269819">
    <property type="component" value="Unassembled WGS sequence"/>
</dbReference>
<name>A0ABU3VWU9_9GAMM</name>
<evidence type="ECO:0000313" key="2">
    <source>
        <dbReference type="EMBL" id="MDV2078749.1"/>
    </source>
</evidence>
<dbReference type="PANTHER" id="PTHR48079">
    <property type="entry name" value="PROTEIN YEEZ"/>
    <property type="match status" value="1"/>
</dbReference>
<reference evidence="2 3" key="1">
    <citation type="submission" date="2023-10" db="EMBL/GenBank/DDBJ databases">
        <title>Characteristics and mechanism of a salt-tolerant marine origin heterotrophic nitrifying- aerobic denitrifying bacteria Marinobacter xestospongiae HN1.</title>
        <authorList>
            <person name="Qi R."/>
        </authorList>
    </citation>
    <scope>NUCLEOTIDE SEQUENCE [LARGE SCALE GENOMIC DNA]</scope>
    <source>
        <strain evidence="2 3">HN1</strain>
    </source>
</reference>
<dbReference type="EMBL" id="JAWIIJ010000005">
    <property type="protein sequence ID" value="MDV2078749.1"/>
    <property type="molecule type" value="Genomic_DNA"/>
</dbReference>
<proteinExistence type="predicted"/>
<gene>
    <name evidence="2" type="ORF">RYS15_08635</name>
</gene>
<dbReference type="RefSeq" id="WP_316973455.1">
    <property type="nucleotide sequence ID" value="NZ_JAWIIJ010000005.1"/>
</dbReference>
<dbReference type="InterPro" id="IPR001509">
    <property type="entry name" value="Epimerase_deHydtase"/>
</dbReference>
<keyword evidence="3" id="KW-1185">Reference proteome</keyword>
<sequence>MAIEETASQPRILVAGCGALGGRIATLLARDATVFGLRRQANKVPAGVEPVAADLLQPTQLRQTLPSDLDAVIYCLTPSQYSDQGYRDAYVTGLDNLLAALDGQNPRRLIFISSTSVYHQDDDSWVDEDSATEPARFSGQCILEGEQRAHDSRIPATVVRLSGIYGPSRRRFLTAVQDGGMNPRSPGPYSNRIHEEDAAGAVVHLLKQALNGDSIAPTYLVSDCEPVRLDEVVRWVQDQVPCRPPRDDARTGGRAGSKRCRNQRLQATGFRFRYPDFRVGYGEMIAQEKPDDAG</sequence>
<comment type="caution">
    <text evidence="2">The sequence shown here is derived from an EMBL/GenBank/DDBJ whole genome shotgun (WGS) entry which is preliminary data.</text>
</comment>
<dbReference type="InterPro" id="IPR036291">
    <property type="entry name" value="NAD(P)-bd_dom_sf"/>
</dbReference>
<dbReference type="InterPro" id="IPR051783">
    <property type="entry name" value="NAD(P)-dependent_oxidoreduct"/>
</dbReference>
<protein>
    <submittedName>
        <fullName evidence="2">NAD-dependent epimerase/dehydratase family protein</fullName>
    </submittedName>
</protein>
<organism evidence="2 3">
    <name type="scientific">Marinobacter xestospongiae</name>
    <dbReference type="NCBI Taxonomy" id="994319"/>
    <lineage>
        <taxon>Bacteria</taxon>
        <taxon>Pseudomonadati</taxon>
        <taxon>Pseudomonadota</taxon>
        <taxon>Gammaproteobacteria</taxon>
        <taxon>Pseudomonadales</taxon>
        <taxon>Marinobacteraceae</taxon>
        <taxon>Marinobacter</taxon>
    </lineage>
</organism>
<dbReference type="PANTHER" id="PTHR48079:SF6">
    <property type="entry name" value="NAD(P)-BINDING DOMAIN-CONTAINING PROTEIN-RELATED"/>
    <property type="match status" value="1"/>
</dbReference>
<accession>A0ABU3VWU9</accession>
<dbReference type="SUPFAM" id="SSF51735">
    <property type="entry name" value="NAD(P)-binding Rossmann-fold domains"/>
    <property type="match status" value="1"/>
</dbReference>